<sequence length="74" mass="8499">MVYFINCTQQQQLENVQKRACRIILGPAYTDYDHALSTVDLPTPATRHQAAFVKMGRGLLRHSRLRHLLPPDIL</sequence>
<protein>
    <submittedName>
        <fullName evidence="1">Uncharacterized protein</fullName>
    </submittedName>
</protein>
<dbReference type="OrthoDB" id="411823at2759"/>
<name>A0A5B7J0T1_PORTR</name>
<dbReference type="EMBL" id="VSRR010082162">
    <property type="protein sequence ID" value="MPC89782.1"/>
    <property type="molecule type" value="Genomic_DNA"/>
</dbReference>
<gene>
    <name evidence="1" type="ORF">E2C01_084742</name>
</gene>
<proteinExistence type="predicted"/>
<accession>A0A5B7J0T1</accession>
<keyword evidence="2" id="KW-1185">Reference proteome</keyword>
<comment type="caution">
    <text evidence="1">The sequence shown here is derived from an EMBL/GenBank/DDBJ whole genome shotgun (WGS) entry which is preliminary data.</text>
</comment>
<evidence type="ECO:0000313" key="2">
    <source>
        <dbReference type="Proteomes" id="UP000324222"/>
    </source>
</evidence>
<reference evidence="1 2" key="1">
    <citation type="submission" date="2019-05" db="EMBL/GenBank/DDBJ databases">
        <title>Another draft genome of Portunus trituberculatus and its Hox gene families provides insights of decapod evolution.</title>
        <authorList>
            <person name="Jeong J.-H."/>
            <person name="Song I."/>
            <person name="Kim S."/>
            <person name="Choi T."/>
            <person name="Kim D."/>
            <person name="Ryu S."/>
            <person name="Kim W."/>
        </authorList>
    </citation>
    <scope>NUCLEOTIDE SEQUENCE [LARGE SCALE GENOMIC DNA]</scope>
    <source>
        <tissue evidence="1">Muscle</tissue>
    </source>
</reference>
<dbReference type="Proteomes" id="UP000324222">
    <property type="component" value="Unassembled WGS sequence"/>
</dbReference>
<dbReference type="AlphaFoldDB" id="A0A5B7J0T1"/>
<evidence type="ECO:0000313" key="1">
    <source>
        <dbReference type="EMBL" id="MPC89782.1"/>
    </source>
</evidence>
<organism evidence="1 2">
    <name type="scientific">Portunus trituberculatus</name>
    <name type="common">Swimming crab</name>
    <name type="synonym">Neptunus trituberculatus</name>
    <dbReference type="NCBI Taxonomy" id="210409"/>
    <lineage>
        <taxon>Eukaryota</taxon>
        <taxon>Metazoa</taxon>
        <taxon>Ecdysozoa</taxon>
        <taxon>Arthropoda</taxon>
        <taxon>Crustacea</taxon>
        <taxon>Multicrustacea</taxon>
        <taxon>Malacostraca</taxon>
        <taxon>Eumalacostraca</taxon>
        <taxon>Eucarida</taxon>
        <taxon>Decapoda</taxon>
        <taxon>Pleocyemata</taxon>
        <taxon>Brachyura</taxon>
        <taxon>Eubrachyura</taxon>
        <taxon>Portunoidea</taxon>
        <taxon>Portunidae</taxon>
        <taxon>Portuninae</taxon>
        <taxon>Portunus</taxon>
    </lineage>
</organism>